<keyword evidence="3" id="KW-0805">Transcription regulation</keyword>
<evidence type="ECO:0000313" key="10">
    <source>
        <dbReference type="EMBL" id="SHM22131.1"/>
    </source>
</evidence>
<dbReference type="SMART" id="SM00862">
    <property type="entry name" value="Trans_reg_C"/>
    <property type="match status" value="1"/>
</dbReference>
<dbReference type="PANTHER" id="PTHR48111">
    <property type="entry name" value="REGULATOR OF RPOS"/>
    <property type="match status" value="1"/>
</dbReference>
<dbReference type="GO" id="GO:0000156">
    <property type="term" value="F:phosphorelay response regulator activity"/>
    <property type="evidence" value="ECO:0007669"/>
    <property type="project" value="TreeGrafter"/>
</dbReference>
<evidence type="ECO:0000259" key="8">
    <source>
        <dbReference type="PROSITE" id="PS50110"/>
    </source>
</evidence>
<feature type="DNA-binding region" description="OmpR/PhoB-type" evidence="7">
    <location>
        <begin position="139"/>
        <end position="240"/>
    </location>
</feature>
<dbReference type="SUPFAM" id="SSF46894">
    <property type="entry name" value="C-terminal effector domain of the bipartite response regulators"/>
    <property type="match status" value="1"/>
</dbReference>
<dbReference type="SUPFAM" id="SSF52172">
    <property type="entry name" value="CheY-like"/>
    <property type="match status" value="1"/>
</dbReference>
<dbReference type="Pfam" id="PF00072">
    <property type="entry name" value="Response_reg"/>
    <property type="match status" value="1"/>
</dbReference>
<organism evidence="10 11">
    <name type="scientific">Roseibium suaedae</name>
    <dbReference type="NCBI Taxonomy" id="735517"/>
    <lineage>
        <taxon>Bacteria</taxon>
        <taxon>Pseudomonadati</taxon>
        <taxon>Pseudomonadota</taxon>
        <taxon>Alphaproteobacteria</taxon>
        <taxon>Hyphomicrobiales</taxon>
        <taxon>Stappiaceae</taxon>
        <taxon>Roseibium</taxon>
    </lineage>
</organism>
<dbReference type="Proteomes" id="UP000186002">
    <property type="component" value="Unassembled WGS sequence"/>
</dbReference>
<dbReference type="STRING" id="735517.SAMN05444272_2075"/>
<dbReference type="Gene3D" id="1.10.10.10">
    <property type="entry name" value="Winged helix-like DNA-binding domain superfamily/Winged helix DNA-binding domain"/>
    <property type="match status" value="1"/>
</dbReference>
<dbReference type="InterPro" id="IPR039420">
    <property type="entry name" value="WalR-like"/>
</dbReference>
<dbReference type="InterPro" id="IPR001867">
    <property type="entry name" value="OmpR/PhoB-type_DNA-bd"/>
</dbReference>
<dbReference type="PROSITE" id="PS51755">
    <property type="entry name" value="OMPR_PHOB"/>
    <property type="match status" value="1"/>
</dbReference>
<dbReference type="AlphaFoldDB" id="A0A1M7H0Q0"/>
<dbReference type="GO" id="GO:0005829">
    <property type="term" value="C:cytosol"/>
    <property type="evidence" value="ECO:0007669"/>
    <property type="project" value="TreeGrafter"/>
</dbReference>
<evidence type="ECO:0000256" key="2">
    <source>
        <dbReference type="ARBA" id="ARBA00023012"/>
    </source>
</evidence>
<evidence type="ECO:0000313" key="11">
    <source>
        <dbReference type="Proteomes" id="UP000186002"/>
    </source>
</evidence>
<dbReference type="InterPro" id="IPR011006">
    <property type="entry name" value="CheY-like_superfamily"/>
</dbReference>
<accession>A0A1M7H0Q0</accession>
<keyword evidence="5" id="KW-0804">Transcription</keyword>
<dbReference type="GO" id="GO:0006355">
    <property type="term" value="P:regulation of DNA-templated transcription"/>
    <property type="evidence" value="ECO:0007669"/>
    <property type="project" value="InterPro"/>
</dbReference>
<dbReference type="InterPro" id="IPR001789">
    <property type="entry name" value="Sig_transdc_resp-reg_receiver"/>
</dbReference>
<evidence type="ECO:0000256" key="5">
    <source>
        <dbReference type="ARBA" id="ARBA00023163"/>
    </source>
</evidence>
<evidence type="ECO:0000256" key="6">
    <source>
        <dbReference type="PROSITE-ProRule" id="PRU00169"/>
    </source>
</evidence>
<evidence type="ECO:0000256" key="1">
    <source>
        <dbReference type="ARBA" id="ARBA00022553"/>
    </source>
</evidence>
<dbReference type="Pfam" id="PF00486">
    <property type="entry name" value="Trans_reg_C"/>
    <property type="match status" value="1"/>
</dbReference>
<sequence>MLHIGGMMRTEHILVVEDDPEIGALIERHLTSNGWKVSLAKDASEMDRILSGARIDLMVLDLMLPGEDGLSICRRVRATSTLPIIIVSAKADDFDRVVGLEVGADDYLPKPFNPRELTARIRAMFRRVDMGANTPAVTGRKLSFEGWMMDCTLRQLTNPSGSVISLTPAEFDLLQVLCERHGRVLGRDQLTDLTHGSNGAASGGRNIDILISRVRSKMEAGGAPYQFIRTVRSGGYEFIAEVTTS</sequence>
<dbReference type="Gene3D" id="6.10.250.690">
    <property type="match status" value="1"/>
</dbReference>
<evidence type="ECO:0000256" key="3">
    <source>
        <dbReference type="ARBA" id="ARBA00023015"/>
    </source>
</evidence>
<evidence type="ECO:0000256" key="4">
    <source>
        <dbReference type="ARBA" id="ARBA00023125"/>
    </source>
</evidence>
<dbReference type="CDD" id="cd00383">
    <property type="entry name" value="trans_reg_C"/>
    <property type="match status" value="1"/>
</dbReference>
<evidence type="ECO:0000256" key="7">
    <source>
        <dbReference type="PROSITE-ProRule" id="PRU01091"/>
    </source>
</evidence>
<keyword evidence="4 7" id="KW-0238">DNA-binding</keyword>
<keyword evidence="2" id="KW-0902">Two-component regulatory system</keyword>
<dbReference type="InterPro" id="IPR016032">
    <property type="entry name" value="Sig_transdc_resp-reg_C-effctor"/>
</dbReference>
<evidence type="ECO:0000259" key="9">
    <source>
        <dbReference type="PROSITE" id="PS51755"/>
    </source>
</evidence>
<gene>
    <name evidence="10" type="ORF">SAMN05444272_2075</name>
</gene>
<dbReference type="PROSITE" id="PS50110">
    <property type="entry name" value="RESPONSE_REGULATORY"/>
    <property type="match status" value="1"/>
</dbReference>
<dbReference type="InterPro" id="IPR036388">
    <property type="entry name" value="WH-like_DNA-bd_sf"/>
</dbReference>
<protein>
    <submittedName>
        <fullName evidence="10">Two-component system, OmpR family, response regulator</fullName>
    </submittedName>
</protein>
<dbReference type="PANTHER" id="PTHR48111:SF4">
    <property type="entry name" value="DNA-BINDING DUAL TRANSCRIPTIONAL REGULATOR OMPR"/>
    <property type="match status" value="1"/>
</dbReference>
<feature type="domain" description="Response regulatory" evidence="8">
    <location>
        <begin position="12"/>
        <end position="125"/>
    </location>
</feature>
<dbReference type="Gene3D" id="3.40.50.2300">
    <property type="match status" value="1"/>
</dbReference>
<dbReference type="GO" id="GO:0000976">
    <property type="term" value="F:transcription cis-regulatory region binding"/>
    <property type="evidence" value="ECO:0007669"/>
    <property type="project" value="TreeGrafter"/>
</dbReference>
<keyword evidence="11" id="KW-1185">Reference proteome</keyword>
<feature type="domain" description="OmpR/PhoB-type" evidence="9">
    <location>
        <begin position="139"/>
        <end position="240"/>
    </location>
</feature>
<dbReference type="EMBL" id="FRBW01000002">
    <property type="protein sequence ID" value="SHM22131.1"/>
    <property type="molecule type" value="Genomic_DNA"/>
</dbReference>
<proteinExistence type="predicted"/>
<dbReference type="SMART" id="SM00448">
    <property type="entry name" value="REC"/>
    <property type="match status" value="1"/>
</dbReference>
<keyword evidence="1 6" id="KW-0597">Phosphoprotein</keyword>
<dbReference type="GO" id="GO:0032993">
    <property type="term" value="C:protein-DNA complex"/>
    <property type="evidence" value="ECO:0007669"/>
    <property type="project" value="TreeGrafter"/>
</dbReference>
<name>A0A1M7H0Q0_9HYPH</name>
<reference evidence="10 11" key="1">
    <citation type="submission" date="2016-11" db="EMBL/GenBank/DDBJ databases">
        <authorList>
            <person name="Jaros S."/>
            <person name="Januszkiewicz K."/>
            <person name="Wedrychowicz H."/>
        </authorList>
    </citation>
    <scope>NUCLEOTIDE SEQUENCE [LARGE SCALE GENOMIC DNA]</scope>
    <source>
        <strain evidence="10 11">DSM 22153</strain>
    </source>
</reference>
<feature type="modified residue" description="4-aspartylphosphate" evidence="6">
    <location>
        <position position="61"/>
    </location>
</feature>